<protein>
    <submittedName>
        <fullName evidence="2">Gfo/Idh/MocA family oxidoreductase</fullName>
    </submittedName>
</protein>
<evidence type="ECO:0000259" key="1">
    <source>
        <dbReference type="Pfam" id="PF01408"/>
    </source>
</evidence>
<dbReference type="PANTHER" id="PTHR43377">
    <property type="entry name" value="BILIVERDIN REDUCTASE A"/>
    <property type="match status" value="1"/>
</dbReference>
<dbReference type="InterPro" id="IPR051450">
    <property type="entry name" value="Gfo/Idh/MocA_Oxidoreductases"/>
</dbReference>
<dbReference type="Proteomes" id="UP001363460">
    <property type="component" value="Chromosome"/>
</dbReference>
<reference evidence="2 3" key="1">
    <citation type="submission" date="2024-02" db="EMBL/GenBank/DDBJ databases">
        <title>Distribution and functional of Brevundimonas-related endobacteria within Verticillium dahliae.</title>
        <authorList>
            <person name="Zeng H."/>
        </authorList>
    </citation>
    <scope>NUCLEOTIDE SEQUENCE [LARGE SCALE GENOMIC DNA]</scope>
    <source>
        <strain evidence="2 3">TRM 44200</strain>
    </source>
</reference>
<accession>A0ABZ2IFS3</accession>
<proteinExistence type="predicted"/>
<organism evidence="2 3">
    <name type="scientific">Brevundimonas olei</name>
    <dbReference type="NCBI Taxonomy" id="657642"/>
    <lineage>
        <taxon>Bacteria</taxon>
        <taxon>Pseudomonadati</taxon>
        <taxon>Pseudomonadota</taxon>
        <taxon>Alphaproteobacteria</taxon>
        <taxon>Caulobacterales</taxon>
        <taxon>Caulobacteraceae</taxon>
        <taxon>Brevundimonas</taxon>
    </lineage>
</organism>
<feature type="domain" description="Gfo/Idh/MocA-like oxidoreductase N-terminal" evidence="1">
    <location>
        <begin position="6"/>
        <end position="121"/>
    </location>
</feature>
<dbReference type="PANTHER" id="PTHR43377:SF1">
    <property type="entry name" value="BILIVERDIN REDUCTASE A"/>
    <property type="match status" value="1"/>
</dbReference>
<dbReference type="Gene3D" id="3.30.360.10">
    <property type="entry name" value="Dihydrodipicolinate Reductase, domain 2"/>
    <property type="match status" value="1"/>
</dbReference>
<dbReference type="RefSeq" id="WP_291783295.1">
    <property type="nucleotide sequence ID" value="NZ_CP146369.1"/>
</dbReference>
<gene>
    <name evidence="2" type="ORF">V8J38_15335</name>
</gene>
<evidence type="ECO:0000313" key="2">
    <source>
        <dbReference type="EMBL" id="WWT54604.1"/>
    </source>
</evidence>
<dbReference type="InterPro" id="IPR036291">
    <property type="entry name" value="NAD(P)-bd_dom_sf"/>
</dbReference>
<dbReference type="InterPro" id="IPR000683">
    <property type="entry name" value="Gfo/Idh/MocA-like_OxRdtase_N"/>
</dbReference>
<keyword evidence="3" id="KW-1185">Reference proteome</keyword>
<dbReference type="SUPFAM" id="SSF51735">
    <property type="entry name" value="NAD(P)-binding Rossmann-fold domains"/>
    <property type="match status" value="1"/>
</dbReference>
<dbReference type="Gene3D" id="3.40.50.720">
    <property type="entry name" value="NAD(P)-binding Rossmann-like Domain"/>
    <property type="match status" value="1"/>
</dbReference>
<name>A0ABZ2IFS3_9CAUL</name>
<evidence type="ECO:0000313" key="3">
    <source>
        <dbReference type="Proteomes" id="UP001363460"/>
    </source>
</evidence>
<sequence>MQEQIWLVGAGRMGLSYAKVLTTLDTPFVAVGRGEASAIAFQQETGAECRPGGVAAALEAADAPSSAIVAIDIPELGAVAEQLMQAGCRHILLEKPGGVDEAALARISAMARETSTDIRVAYNRRFYESVRQARAGLQEDGGAVSMTFSFTESSDAIIKIGYPQEVLDNWLLANSTHVIDTAFHLAGEPREWTPRVYGSLSWHPSAARFQGGGLTRDGVMFSYAADWDAPGGWAVEIASRKRRFILKPMERLAVQQRGSFAVEFLDSADAIDGHKPGLLRMTRAFLTGEDAVDLPDIHEHLSRTRSIYAPMAGLPSAT</sequence>
<dbReference type="EMBL" id="CP146369">
    <property type="protein sequence ID" value="WWT54604.1"/>
    <property type="molecule type" value="Genomic_DNA"/>
</dbReference>
<dbReference type="Pfam" id="PF01408">
    <property type="entry name" value="GFO_IDH_MocA"/>
    <property type="match status" value="1"/>
</dbReference>